<keyword evidence="3" id="KW-1185">Reference proteome</keyword>
<dbReference type="AlphaFoldDB" id="A0A927FTU7"/>
<name>A0A927FTU7_9HYPH</name>
<dbReference type="EMBL" id="JACYFU010000001">
    <property type="protein sequence ID" value="MBD8064658.1"/>
    <property type="molecule type" value="Genomic_DNA"/>
</dbReference>
<dbReference type="Proteomes" id="UP000654108">
    <property type="component" value="Unassembled WGS sequence"/>
</dbReference>
<evidence type="ECO:0000313" key="3">
    <source>
        <dbReference type="Proteomes" id="UP000654108"/>
    </source>
</evidence>
<proteinExistence type="predicted"/>
<feature type="transmembrane region" description="Helical" evidence="1">
    <location>
        <begin position="68"/>
        <end position="87"/>
    </location>
</feature>
<dbReference type="RefSeq" id="WP_191772860.1">
    <property type="nucleotide sequence ID" value="NZ_JACYFU010000001.1"/>
</dbReference>
<protein>
    <submittedName>
        <fullName evidence="2">Uncharacterized protein</fullName>
    </submittedName>
</protein>
<keyword evidence="1" id="KW-0812">Transmembrane</keyword>
<evidence type="ECO:0000313" key="2">
    <source>
        <dbReference type="EMBL" id="MBD8064658.1"/>
    </source>
</evidence>
<accession>A0A927FTU7</accession>
<gene>
    <name evidence="2" type="ORF">IC608_04120</name>
</gene>
<keyword evidence="1" id="KW-0472">Membrane</keyword>
<comment type="caution">
    <text evidence="2">The sequence shown here is derived from an EMBL/GenBank/DDBJ whole genome shotgun (WGS) entry which is preliminary data.</text>
</comment>
<reference evidence="2" key="1">
    <citation type="submission" date="2020-09" db="EMBL/GenBank/DDBJ databases">
        <title>Genome seq and assembly of Devosia sp.</title>
        <authorList>
            <person name="Chhetri G."/>
        </authorList>
    </citation>
    <scope>NUCLEOTIDE SEQUENCE</scope>
    <source>
        <strain evidence="2">PTR5</strain>
    </source>
</reference>
<evidence type="ECO:0000256" key="1">
    <source>
        <dbReference type="SAM" id="Phobius"/>
    </source>
</evidence>
<sequence length="134" mass="14237">MSILLGVIVVFALLSAAVALMQAAAINRMAPAASPSWRGWLFGWWRFNSVAARAGLSGETAAAVYKRAVIACVTFVVLGLVLSSWAVNERRAESTTELDPALIPEWQIIPTANFTDNSAPRPEAIVPGAALLES</sequence>
<keyword evidence="1" id="KW-1133">Transmembrane helix</keyword>
<organism evidence="2 3">
    <name type="scientific">Devosia oryzisoli</name>
    <dbReference type="NCBI Taxonomy" id="2774138"/>
    <lineage>
        <taxon>Bacteria</taxon>
        <taxon>Pseudomonadati</taxon>
        <taxon>Pseudomonadota</taxon>
        <taxon>Alphaproteobacteria</taxon>
        <taxon>Hyphomicrobiales</taxon>
        <taxon>Devosiaceae</taxon>
        <taxon>Devosia</taxon>
    </lineage>
</organism>